<sequence>MELEQAFVQLSTKFLFLNGGSQIADYRNEINTLLNELNGLNYRAARIGDVRSPVRLMESFVNIPPHEDTLVVKACFLIKSLVGRQKIVLPEPAALGLIVWLRKCLERRFYQVACEALGTMQLLFRRCSDISKLLDFFISNNGILVNVLADPDYRRVEPKTVSSTLVDQCSTSELYLAALLCLESILICSELLGAEVLEPYLPVVGNAVLDLIFKARTESFTELAYYSLATAAVNCLRIVVTLDESGGEWTNAQLGRLIGVSKAFMMYGIPDVGKLLPQRVPVSQQGIPEPQHIPISKGGKTAKTRKTRTHPKNKRGGGARTSGTGNREKQPSEGDINRQPYSEASIVLEYKIDPELLDVALQFWTTIMPTVTEQIQDVYLIATLRSVCCDALGNIGVHVYEKFPRDRQLALISLLTGCTFDDDSAVSSAAARTLSVYILFPSLRDDVCYVENTIESILRIMRDPNLTARIKTSWSLGNATDALILNQQHHLQHESTALEDSSVMISDDMMRRTLEVALESAKDNDKVRSNAVRTIGNVLHLLRPAQLELPAWTGLYQEAIERLIQNVTVSSTVNVKVKWNACYALGNMMKNETFFLPGAGGGSWERRVFPALCETVVSSPNFKVRINAAQALSVIGRRAQYGAYFHQTWAALLQALEQSDNLVDYNEYKRRDSLQEQLCLSLAHLLRLATREDVVSMATVLLPLYDAVRGNWVRVISRILPEKSAVLLESYRVLMELRKGNAEGEPVPASSWDLLLKCFKDSDVC</sequence>
<dbReference type="Proteomes" id="UP000075882">
    <property type="component" value="Unassembled WGS sequence"/>
</dbReference>
<evidence type="ECO:0000313" key="2">
    <source>
        <dbReference type="EnsemblMetazoa" id="ACOM025744-PA.2"/>
    </source>
</evidence>
<dbReference type="AlphaFoldDB" id="A0A8W7P540"/>
<evidence type="ECO:0008006" key="3">
    <source>
        <dbReference type="Google" id="ProtNLM"/>
    </source>
</evidence>
<dbReference type="InterPro" id="IPR016024">
    <property type="entry name" value="ARM-type_fold"/>
</dbReference>
<accession>A0A8W7P540</accession>
<dbReference type="SUPFAM" id="SSF48371">
    <property type="entry name" value="ARM repeat"/>
    <property type="match status" value="1"/>
</dbReference>
<dbReference type="PANTHER" id="PTHR13366:SF0">
    <property type="entry name" value="HEAT REPEAT-CONTAINING PROTEIN 6"/>
    <property type="match status" value="1"/>
</dbReference>
<name>A0A8W7P540_ANOCL</name>
<dbReference type="VEuPathDB" id="VectorBase:ACON2_029944"/>
<dbReference type="InterPro" id="IPR052107">
    <property type="entry name" value="HEAT6"/>
</dbReference>
<feature type="compositionally biased region" description="Basic residues" evidence="1">
    <location>
        <begin position="300"/>
        <end position="317"/>
    </location>
</feature>
<dbReference type="InterPro" id="IPR011989">
    <property type="entry name" value="ARM-like"/>
</dbReference>
<feature type="compositionally biased region" description="Basic and acidic residues" evidence="1">
    <location>
        <begin position="326"/>
        <end position="336"/>
    </location>
</feature>
<dbReference type="EnsemblMetazoa" id="ACOM025744-RA">
    <property type="protein sequence ID" value="ACOM025744-PA.2"/>
    <property type="gene ID" value="ACOM025744"/>
</dbReference>
<evidence type="ECO:0000256" key="1">
    <source>
        <dbReference type="SAM" id="MobiDB-lite"/>
    </source>
</evidence>
<proteinExistence type="predicted"/>
<reference evidence="2" key="1">
    <citation type="submission" date="2022-08" db="UniProtKB">
        <authorList>
            <consortium name="EnsemblMetazoa"/>
        </authorList>
    </citation>
    <scope>IDENTIFICATION</scope>
</reference>
<feature type="region of interest" description="Disordered" evidence="1">
    <location>
        <begin position="285"/>
        <end position="338"/>
    </location>
</feature>
<protein>
    <recommendedName>
        <fullName evidence="3">HEAT repeat-containing protein 6</fullName>
    </recommendedName>
</protein>
<dbReference type="Gene3D" id="1.25.10.10">
    <property type="entry name" value="Leucine-rich Repeat Variant"/>
    <property type="match status" value="1"/>
</dbReference>
<organism evidence="2">
    <name type="scientific">Anopheles coluzzii</name>
    <name type="common">African malaria mosquito</name>
    <dbReference type="NCBI Taxonomy" id="1518534"/>
    <lineage>
        <taxon>Eukaryota</taxon>
        <taxon>Metazoa</taxon>
        <taxon>Ecdysozoa</taxon>
        <taxon>Arthropoda</taxon>
        <taxon>Hexapoda</taxon>
        <taxon>Insecta</taxon>
        <taxon>Pterygota</taxon>
        <taxon>Neoptera</taxon>
        <taxon>Endopterygota</taxon>
        <taxon>Diptera</taxon>
        <taxon>Nematocera</taxon>
        <taxon>Culicoidea</taxon>
        <taxon>Culicidae</taxon>
        <taxon>Anophelinae</taxon>
        <taxon>Anopheles</taxon>
    </lineage>
</organism>
<dbReference type="PANTHER" id="PTHR13366">
    <property type="entry name" value="MALARIA ANTIGEN-RELATED"/>
    <property type="match status" value="1"/>
</dbReference>